<keyword evidence="1" id="KW-0472">Membrane</keyword>
<sequence>MSSKIIKYERIQREQHVIAGIPVQVSYDRFTTRFTIAAEGCKKYSKMLCFWPVHNAKFTINSNSFNLKIRYFLLWSAKVTSGEEVVVQELLPRRRRRAMMLLGYSVFIILIKTIMVIMAA</sequence>
<gene>
    <name evidence="2" type="ORF">KHX94_06790</name>
</gene>
<reference evidence="2 3" key="1">
    <citation type="journal article" date="2012" name="Int. J. Syst. Evol. Microbiol.">
        <title>Shewanella dokdonensis sp. nov., isolated from seawater.</title>
        <authorList>
            <person name="Sung H.R."/>
            <person name="Yoon J.H."/>
            <person name="Ghim S.Y."/>
        </authorList>
    </citation>
    <scope>NUCLEOTIDE SEQUENCE [LARGE SCALE GENOMIC DNA]</scope>
    <source>
        <strain evidence="2 3">DSM 23626</strain>
    </source>
</reference>
<keyword evidence="1" id="KW-1133">Transmembrane helix</keyword>
<dbReference type="RefSeq" id="WP_213682857.1">
    <property type="nucleotide sequence ID" value="NZ_CP074572.1"/>
</dbReference>
<keyword evidence="1" id="KW-0812">Transmembrane</keyword>
<organism evidence="2 3">
    <name type="scientific">Shewanella dokdonensis</name>
    <dbReference type="NCBI Taxonomy" id="712036"/>
    <lineage>
        <taxon>Bacteria</taxon>
        <taxon>Pseudomonadati</taxon>
        <taxon>Pseudomonadota</taxon>
        <taxon>Gammaproteobacteria</taxon>
        <taxon>Alteromonadales</taxon>
        <taxon>Shewanellaceae</taxon>
        <taxon>Shewanella</taxon>
    </lineage>
</organism>
<proteinExistence type="predicted"/>
<accession>A0ABX8DHK8</accession>
<evidence type="ECO:0000313" key="3">
    <source>
        <dbReference type="Proteomes" id="UP000676428"/>
    </source>
</evidence>
<dbReference type="EMBL" id="CP074572">
    <property type="protein sequence ID" value="QVK24251.1"/>
    <property type="molecule type" value="Genomic_DNA"/>
</dbReference>
<feature type="transmembrane region" description="Helical" evidence="1">
    <location>
        <begin position="101"/>
        <end position="119"/>
    </location>
</feature>
<evidence type="ECO:0000256" key="1">
    <source>
        <dbReference type="SAM" id="Phobius"/>
    </source>
</evidence>
<keyword evidence="3" id="KW-1185">Reference proteome</keyword>
<dbReference type="Proteomes" id="UP000676428">
    <property type="component" value="Chromosome"/>
</dbReference>
<protein>
    <submittedName>
        <fullName evidence="2">Uncharacterized protein</fullName>
    </submittedName>
</protein>
<name>A0ABX8DHK8_9GAMM</name>
<evidence type="ECO:0000313" key="2">
    <source>
        <dbReference type="EMBL" id="QVK24251.1"/>
    </source>
</evidence>